<proteinExistence type="predicted"/>
<reference evidence="1" key="1">
    <citation type="journal article" date="2023" name="Mol. Phylogenet. Evol.">
        <title>Genome-scale phylogeny and comparative genomics of the fungal order Sordariales.</title>
        <authorList>
            <person name="Hensen N."/>
            <person name="Bonometti L."/>
            <person name="Westerberg I."/>
            <person name="Brannstrom I.O."/>
            <person name="Guillou S."/>
            <person name="Cros-Aarteil S."/>
            <person name="Calhoun S."/>
            <person name="Haridas S."/>
            <person name="Kuo A."/>
            <person name="Mondo S."/>
            <person name="Pangilinan J."/>
            <person name="Riley R."/>
            <person name="LaButti K."/>
            <person name="Andreopoulos B."/>
            <person name="Lipzen A."/>
            <person name="Chen C."/>
            <person name="Yan M."/>
            <person name="Daum C."/>
            <person name="Ng V."/>
            <person name="Clum A."/>
            <person name="Steindorff A."/>
            <person name="Ohm R.A."/>
            <person name="Martin F."/>
            <person name="Silar P."/>
            <person name="Natvig D.O."/>
            <person name="Lalanne C."/>
            <person name="Gautier V."/>
            <person name="Ament-Velasquez S.L."/>
            <person name="Kruys A."/>
            <person name="Hutchinson M.I."/>
            <person name="Powell A.J."/>
            <person name="Barry K."/>
            <person name="Miller A.N."/>
            <person name="Grigoriev I.V."/>
            <person name="Debuchy R."/>
            <person name="Gladieux P."/>
            <person name="Hiltunen Thoren M."/>
            <person name="Johannesson H."/>
        </authorList>
    </citation>
    <scope>NUCLEOTIDE SEQUENCE</scope>
    <source>
        <strain evidence="1">CBS 892.96</strain>
    </source>
</reference>
<evidence type="ECO:0008006" key="3">
    <source>
        <dbReference type="Google" id="ProtNLM"/>
    </source>
</evidence>
<dbReference type="AlphaFoldDB" id="A0AAN6W2R7"/>
<evidence type="ECO:0000313" key="2">
    <source>
        <dbReference type="Proteomes" id="UP001302321"/>
    </source>
</evidence>
<comment type="caution">
    <text evidence="1">The sequence shown here is derived from an EMBL/GenBank/DDBJ whole genome shotgun (WGS) entry which is preliminary data.</text>
</comment>
<gene>
    <name evidence="1" type="ORF">QBC36DRAFT_389367</name>
</gene>
<keyword evidence="2" id="KW-1185">Reference proteome</keyword>
<protein>
    <recommendedName>
        <fullName evidence="3">SGNH hydrolase-type esterase domain-containing protein</fullName>
    </recommendedName>
</protein>
<dbReference type="Gene3D" id="3.40.50.1110">
    <property type="entry name" value="SGNH hydrolase"/>
    <property type="match status" value="1"/>
</dbReference>
<accession>A0AAN6W2R7</accession>
<dbReference type="InterPro" id="IPR036514">
    <property type="entry name" value="SGNH_hydro_sf"/>
</dbReference>
<reference evidence="1" key="2">
    <citation type="submission" date="2023-05" db="EMBL/GenBank/DDBJ databases">
        <authorList>
            <consortium name="Lawrence Berkeley National Laboratory"/>
            <person name="Steindorff A."/>
            <person name="Hensen N."/>
            <person name="Bonometti L."/>
            <person name="Westerberg I."/>
            <person name="Brannstrom I.O."/>
            <person name="Guillou S."/>
            <person name="Cros-Aarteil S."/>
            <person name="Calhoun S."/>
            <person name="Haridas S."/>
            <person name="Kuo A."/>
            <person name="Mondo S."/>
            <person name="Pangilinan J."/>
            <person name="Riley R."/>
            <person name="Labutti K."/>
            <person name="Andreopoulos B."/>
            <person name="Lipzen A."/>
            <person name="Chen C."/>
            <person name="Yanf M."/>
            <person name="Daum C."/>
            <person name="Ng V."/>
            <person name="Clum A."/>
            <person name="Ohm R."/>
            <person name="Martin F."/>
            <person name="Silar P."/>
            <person name="Natvig D."/>
            <person name="Lalanne C."/>
            <person name="Gautier V."/>
            <person name="Ament-Velasquez S.L."/>
            <person name="Kruys A."/>
            <person name="Hutchinson M.I."/>
            <person name="Powell A.J."/>
            <person name="Barry K."/>
            <person name="Miller A.N."/>
            <person name="Grigoriev I.V."/>
            <person name="Debuchy R."/>
            <person name="Gladieux P."/>
            <person name="Thoren M.H."/>
            <person name="Johannesson H."/>
        </authorList>
    </citation>
    <scope>NUCLEOTIDE SEQUENCE</scope>
    <source>
        <strain evidence="1">CBS 892.96</strain>
    </source>
</reference>
<evidence type="ECO:0000313" key="1">
    <source>
        <dbReference type="EMBL" id="KAK4173930.1"/>
    </source>
</evidence>
<sequence length="204" mass="22168">MLLSTLLNRLCCSLIVVLGAYILPACSKSLTVRITAIACWRALLWRRLRQASVTNTKFVDALPAQEWGFKYDGANEGHIVILATQIVARRQLVGWLDSAKPDAVMMHLGMNDVRNDRPAAEQCGQMVVSLNQALPEWAGGKNTTESVIEEVDCWTGFNSRSMKGDGVQPINAGDEKLAGCCLSPLSRPIKAVGGWIGGRSGRIT</sequence>
<dbReference type="SUPFAM" id="SSF52266">
    <property type="entry name" value="SGNH hydrolase"/>
    <property type="match status" value="1"/>
</dbReference>
<organism evidence="1 2">
    <name type="scientific">Triangularia setosa</name>
    <dbReference type="NCBI Taxonomy" id="2587417"/>
    <lineage>
        <taxon>Eukaryota</taxon>
        <taxon>Fungi</taxon>
        <taxon>Dikarya</taxon>
        <taxon>Ascomycota</taxon>
        <taxon>Pezizomycotina</taxon>
        <taxon>Sordariomycetes</taxon>
        <taxon>Sordariomycetidae</taxon>
        <taxon>Sordariales</taxon>
        <taxon>Podosporaceae</taxon>
        <taxon>Triangularia</taxon>
    </lineage>
</organism>
<dbReference type="EMBL" id="MU866311">
    <property type="protein sequence ID" value="KAK4173930.1"/>
    <property type="molecule type" value="Genomic_DNA"/>
</dbReference>
<dbReference type="Proteomes" id="UP001302321">
    <property type="component" value="Unassembled WGS sequence"/>
</dbReference>
<name>A0AAN6W2R7_9PEZI</name>